<keyword evidence="5 13" id="KW-0349">Heme</keyword>
<keyword evidence="9 14" id="KW-0560">Oxidoreductase</keyword>
<evidence type="ECO:0000256" key="1">
    <source>
        <dbReference type="ARBA" id="ARBA00001971"/>
    </source>
</evidence>
<dbReference type="PROSITE" id="PS00086">
    <property type="entry name" value="CYTOCHROME_P450"/>
    <property type="match status" value="1"/>
</dbReference>
<comment type="cofactor">
    <cofactor evidence="1 13">
        <name>heme</name>
        <dbReference type="ChEBI" id="CHEBI:30413"/>
    </cofactor>
</comment>
<gene>
    <name evidence="16" type="ORF">MELIAE_LOCUS7197</name>
</gene>
<dbReference type="AlphaFoldDB" id="A0A9P0B5I5"/>
<dbReference type="Proteomes" id="UP001154078">
    <property type="component" value="Chromosome 4"/>
</dbReference>
<keyword evidence="15" id="KW-1133">Transmembrane helix</keyword>
<keyword evidence="17" id="KW-1185">Reference proteome</keyword>
<keyword evidence="11 14" id="KW-0503">Monooxygenase</keyword>
<sequence>MAFLLSGSFLVDAIGIFVALFAVIYTSFKWSYGYWKRKNLQYMEPTFPFGNLESVFKKDRLSFVDRAKKYYEFGKKNNLKHFGIYFLKNPVYFVRDLEYIKNILATDFDYWVDRGNYYNEKADPLSGHLFNLGGNRWKNIRKKLTPTFTSGKMKLMFKTIADCGVFLEQAMDEKLKDHQAIDIKEVLGNFTTDVIGSCAFGLECNSFKEDSEFRRYGKKVFQSSYSNIAKVNFASAFPGLARMLNVKISQQDVSDFFINVVRDTVKYRRENNVTRKDFLQLLIDLEKEDPDGDGNSLTLNEMAAQAFVFFVAGFETSATTMTFALFEMSLNQDVQERVRQEVKEVLARHNGEINYDSIMEMRYMEQVVRETLRKYPPLAALTRRCIKDYKVPDSDLVIEKGTLAFISIVGIHYDEDHFPNPEKFDPDRFSDENKHEIKPFSHLGFGGGRRECIGERFGVMQSKVGLATLLRRYKFTLSDKTQVPLKMHPLQFITTALGDIWLNHEKI</sequence>
<dbReference type="InterPro" id="IPR050476">
    <property type="entry name" value="Insect_CytP450_Detox"/>
</dbReference>
<evidence type="ECO:0000256" key="2">
    <source>
        <dbReference type="ARBA" id="ARBA00004174"/>
    </source>
</evidence>
<comment type="similarity">
    <text evidence="4 14">Belongs to the cytochrome P450 family.</text>
</comment>
<dbReference type="Gene3D" id="1.10.630.10">
    <property type="entry name" value="Cytochrome P450"/>
    <property type="match status" value="1"/>
</dbReference>
<evidence type="ECO:0008006" key="18">
    <source>
        <dbReference type="Google" id="ProtNLM"/>
    </source>
</evidence>
<evidence type="ECO:0000256" key="8">
    <source>
        <dbReference type="ARBA" id="ARBA00022848"/>
    </source>
</evidence>
<name>A0A9P0B5I5_BRAAE</name>
<organism evidence="16 17">
    <name type="scientific">Brassicogethes aeneus</name>
    <name type="common">Rape pollen beetle</name>
    <name type="synonym">Meligethes aeneus</name>
    <dbReference type="NCBI Taxonomy" id="1431903"/>
    <lineage>
        <taxon>Eukaryota</taxon>
        <taxon>Metazoa</taxon>
        <taxon>Ecdysozoa</taxon>
        <taxon>Arthropoda</taxon>
        <taxon>Hexapoda</taxon>
        <taxon>Insecta</taxon>
        <taxon>Pterygota</taxon>
        <taxon>Neoptera</taxon>
        <taxon>Endopterygota</taxon>
        <taxon>Coleoptera</taxon>
        <taxon>Polyphaga</taxon>
        <taxon>Cucujiformia</taxon>
        <taxon>Nitidulidae</taxon>
        <taxon>Meligethinae</taxon>
        <taxon>Brassicogethes</taxon>
    </lineage>
</organism>
<dbReference type="InterPro" id="IPR036396">
    <property type="entry name" value="Cyt_P450_sf"/>
</dbReference>
<keyword evidence="12 15" id="KW-0472">Membrane</keyword>
<evidence type="ECO:0000256" key="15">
    <source>
        <dbReference type="SAM" id="Phobius"/>
    </source>
</evidence>
<dbReference type="EMBL" id="OV121135">
    <property type="protein sequence ID" value="CAH0555969.1"/>
    <property type="molecule type" value="Genomic_DNA"/>
</dbReference>
<evidence type="ECO:0000313" key="17">
    <source>
        <dbReference type="Proteomes" id="UP001154078"/>
    </source>
</evidence>
<dbReference type="CDD" id="cd11056">
    <property type="entry name" value="CYP6-like"/>
    <property type="match status" value="1"/>
</dbReference>
<dbReference type="PRINTS" id="PR00463">
    <property type="entry name" value="EP450I"/>
</dbReference>
<dbReference type="FunFam" id="1.10.630.10:FF:000042">
    <property type="entry name" value="Cytochrome P450"/>
    <property type="match status" value="1"/>
</dbReference>
<evidence type="ECO:0000256" key="12">
    <source>
        <dbReference type="ARBA" id="ARBA00023136"/>
    </source>
</evidence>
<dbReference type="PANTHER" id="PTHR24292:SF100">
    <property type="entry name" value="CYTOCHROME P450 6A16, ISOFORM B-RELATED"/>
    <property type="match status" value="1"/>
</dbReference>
<evidence type="ECO:0000256" key="5">
    <source>
        <dbReference type="ARBA" id="ARBA00022617"/>
    </source>
</evidence>
<evidence type="ECO:0000256" key="3">
    <source>
        <dbReference type="ARBA" id="ARBA00004406"/>
    </source>
</evidence>
<evidence type="ECO:0000256" key="9">
    <source>
        <dbReference type="ARBA" id="ARBA00023002"/>
    </source>
</evidence>
<keyword evidence="10 13" id="KW-0408">Iron</keyword>
<dbReference type="InterPro" id="IPR001128">
    <property type="entry name" value="Cyt_P450"/>
</dbReference>
<evidence type="ECO:0000256" key="11">
    <source>
        <dbReference type="ARBA" id="ARBA00023033"/>
    </source>
</evidence>
<protein>
    <recommendedName>
        <fullName evidence="18">Cytochrome P450</fullName>
    </recommendedName>
</protein>
<feature type="binding site" description="axial binding residue" evidence="13">
    <location>
        <position position="452"/>
    </location>
    <ligand>
        <name>heme</name>
        <dbReference type="ChEBI" id="CHEBI:30413"/>
    </ligand>
    <ligandPart>
        <name>Fe</name>
        <dbReference type="ChEBI" id="CHEBI:18248"/>
    </ligandPart>
</feature>
<evidence type="ECO:0000256" key="10">
    <source>
        <dbReference type="ARBA" id="ARBA00023004"/>
    </source>
</evidence>
<dbReference type="InterPro" id="IPR002401">
    <property type="entry name" value="Cyt_P450_E_grp-I"/>
</dbReference>
<evidence type="ECO:0000256" key="4">
    <source>
        <dbReference type="ARBA" id="ARBA00010617"/>
    </source>
</evidence>
<dbReference type="SUPFAM" id="SSF48264">
    <property type="entry name" value="Cytochrome P450"/>
    <property type="match status" value="1"/>
</dbReference>
<evidence type="ECO:0000256" key="6">
    <source>
        <dbReference type="ARBA" id="ARBA00022723"/>
    </source>
</evidence>
<dbReference type="GO" id="GO:0004497">
    <property type="term" value="F:monooxygenase activity"/>
    <property type="evidence" value="ECO:0007669"/>
    <property type="project" value="UniProtKB-KW"/>
</dbReference>
<feature type="transmembrane region" description="Helical" evidence="15">
    <location>
        <begin position="6"/>
        <end position="28"/>
    </location>
</feature>
<keyword evidence="15" id="KW-0812">Transmembrane</keyword>
<keyword evidence="6 13" id="KW-0479">Metal-binding</keyword>
<proteinExistence type="inferred from homology"/>
<dbReference type="PRINTS" id="PR00385">
    <property type="entry name" value="P450"/>
</dbReference>
<dbReference type="GO" id="GO:0016705">
    <property type="term" value="F:oxidoreductase activity, acting on paired donors, with incorporation or reduction of molecular oxygen"/>
    <property type="evidence" value="ECO:0007669"/>
    <property type="project" value="InterPro"/>
</dbReference>
<keyword evidence="7" id="KW-0256">Endoplasmic reticulum</keyword>
<dbReference type="GO" id="GO:0005789">
    <property type="term" value="C:endoplasmic reticulum membrane"/>
    <property type="evidence" value="ECO:0007669"/>
    <property type="project" value="UniProtKB-SubCell"/>
</dbReference>
<dbReference type="InterPro" id="IPR017972">
    <property type="entry name" value="Cyt_P450_CS"/>
</dbReference>
<dbReference type="OrthoDB" id="2789670at2759"/>
<comment type="subcellular location">
    <subcellularLocation>
        <location evidence="3">Endoplasmic reticulum membrane</location>
        <topology evidence="3">Peripheral membrane protein</topology>
    </subcellularLocation>
    <subcellularLocation>
        <location evidence="2">Microsome membrane</location>
        <topology evidence="2">Peripheral membrane protein</topology>
    </subcellularLocation>
</comment>
<evidence type="ECO:0000256" key="13">
    <source>
        <dbReference type="PIRSR" id="PIRSR602401-1"/>
    </source>
</evidence>
<keyword evidence="8" id="KW-0492">Microsome</keyword>
<dbReference type="GO" id="GO:0020037">
    <property type="term" value="F:heme binding"/>
    <property type="evidence" value="ECO:0007669"/>
    <property type="project" value="InterPro"/>
</dbReference>
<evidence type="ECO:0000256" key="14">
    <source>
        <dbReference type="RuleBase" id="RU000461"/>
    </source>
</evidence>
<accession>A0A9P0B5I5</accession>
<reference evidence="16" key="1">
    <citation type="submission" date="2021-12" db="EMBL/GenBank/DDBJ databases">
        <authorList>
            <person name="King R."/>
        </authorList>
    </citation>
    <scope>NUCLEOTIDE SEQUENCE</scope>
</reference>
<evidence type="ECO:0000313" key="16">
    <source>
        <dbReference type="EMBL" id="CAH0555969.1"/>
    </source>
</evidence>
<dbReference type="Pfam" id="PF00067">
    <property type="entry name" value="p450"/>
    <property type="match status" value="1"/>
</dbReference>
<dbReference type="GO" id="GO:0005506">
    <property type="term" value="F:iron ion binding"/>
    <property type="evidence" value="ECO:0007669"/>
    <property type="project" value="InterPro"/>
</dbReference>
<evidence type="ECO:0000256" key="7">
    <source>
        <dbReference type="ARBA" id="ARBA00022824"/>
    </source>
</evidence>
<dbReference type="PANTHER" id="PTHR24292">
    <property type="entry name" value="CYTOCHROME P450"/>
    <property type="match status" value="1"/>
</dbReference>